<comment type="caution">
    <text evidence="1">The sequence shown here is derived from an EMBL/GenBank/DDBJ whole genome shotgun (WGS) entry which is preliminary data.</text>
</comment>
<dbReference type="EMBL" id="JAOQJE010000005">
    <property type="protein sequence ID" value="MCU6788982.1"/>
    <property type="molecule type" value="Genomic_DNA"/>
</dbReference>
<evidence type="ECO:0000313" key="1">
    <source>
        <dbReference type="EMBL" id="MCU6788982.1"/>
    </source>
</evidence>
<gene>
    <name evidence="1" type="ORF">OCV66_07725</name>
</gene>
<accession>A0ABT2U4T5</accession>
<dbReference type="Proteomes" id="UP001652397">
    <property type="component" value="Unassembled WGS sequence"/>
</dbReference>
<evidence type="ECO:0000313" key="2">
    <source>
        <dbReference type="Proteomes" id="UP001652397"/>
    </source>
</evidence>
<protein>
    <submittedName>
        <fullName evidence="1">Uncharacterized protein</fullName>
    </submittedName>
</protein>
<name>A0ABT2U4T5_9FIRM</name>
<sequence length="70" mass="7835">MHQNCPAGRWATKSPAAIWGEPVGGAEYGDGGIRIEKSRQHTVAARQSQHYGVKEVEIDILFFYVKSYKL</sequence>
<proteinExistence type="predicted"/>
<keyword evidence="2" id="KW-1185">Reference proteome</keyword>
<organism evidence="1 2">
    <name type="scientific">Agathobaculum ammoniilyticum</name>
    <dbReference type="NCBI Taxonomy" id="2981778"/>
    <lineage>
        <taxon>Bacteria</taxon>
        <taxon>Bacillati</taxon>
        <taxon>Bacillota</taxon>
        <taxon>Clostridia</taxon>
        <taxon>Eubacteriales</taxon>
        <taxon>Butyricicoccaceae</taxon>
        <taxon>Agathobaculum</taxon>
    </lineage>
</organism>
<reference evidence="1 2" key="1">
    <citation type="journal article" date="2021" name="ISME Commun">
        <title>Automated analysis of genomic sequences facilitates high-throughput and comprehensive description of bacteria.</title>
        <authorList>
            <person name="Hitch T.C.A."/>
        </authorList>
    </citation>
    <scope>NUCLEOTIDE SEQUENCE [LARGE SCALE GENOMIC DNA]</scope>
    <source>
        <strain evidence="1 2">Sanger_34</strain>
    </source>
</reference>